<evidence type="ECO:0000256" key="1">
    <source>
        <dbReference type="ARBA" id="ARBA00022490"/>
    </source>
</evidence>
<dbReference type="InterPro" id="IPR010994">
    <property type="entry name" value="RuvA_2-like"/>
</dbReference>
<dbReference type="InterPro" id="IPR004791">
    <property type="entry name" value="UvrC"/>
</dbReference>
<evidence type="ECO:0000256" key="3">
    <source>
        <dbReference type="ARBA" id="ARBA00022769"/>
    </source>
</evidence>
<dbReference type="Gene3D" id="4.10.860.10">
    <property type="entry name" value="UVR domain"/>
    <property type="match status" value="1"/>
</dbReference>
<reference evidence="11 12" key="1">
    <citation type="submission" date="2017-09" db="EMBL/GenBank/DDBJ databases">
        <title>Large-scale bioinformatics analysis of Bacillus genomes uncovers conserved roles of natural products in bacterial physiology.</title>
        <authorList>
            <consortium name="Agbiome Team Llc"/>
            <person name="Bleich R.M."/>
            <person name="Grubbs K.J."/>
            <person name="Santa Maria K.C."/>
            <person name="Allen S.E."/>
            <person name="Farag S."/>
            <person name="Shank E.A."/>
            <person name="Bowers A."/>
        </authorList>
    </citation>
    <scope>NUCLEOTIDE SEQUENCE [LARGE SCALE GENOMIC DNA]</scope>
    <source>
        <strain evidence="11 12">AFS080080</strain>
    </source>
</reference>
<keyword evidence="6 7" id="KW-0742">SOS response</keyword>
<keyword evidence="1 7" id="KW-0963">Cytoplasm</keyword>
<dbReference type="GO" id="GO:0009381">
    <property type="term" value="F:excinuclease ABC activity"/>
    <property type="evidence" value="ECO:0007669"/>
    <property type="project" value="UniProtKB-UniRule"/>
</dbReference>
<evidence type="ECO:0000259" key="8">
    <source>
        <dbReference type="PROSITE" id="PS50151"/>
    </source>
</evidence>
<proteinExistence type="inferred from homology"/>
<gene>
    <name evidence="7" type="primary">uvrC</name>
    <name evidence="11" type="ORF">COL66_09920</name>
</gene>
<evidence type="ECO:0000259" key="10">
    <source>
        <dbReference type="PROSITE" id="PS50165"/>
    </source>
</evidence>
<dbReference type="InterPro" id="IPR047296">
    <property type="entry name" value="GIY-YIG_UvrC_Cho"/>
</dbReference>
<sequence>MHEHLKEKLAILPDQPGCYLMKDKQGTVIYVGKAKVLKNRVRSYFTGSHDGKTLRLVGEIVDFEYIVTSSNLEALILELNLIKKHDPKYNIQLKDDKTYPFIKITAEKQPRLLITRNVKKDKGKYFGPYPNAQSAHETKKLLDRMYPLRKCSNMPDKVCLYYHMGQCLAPCVKEVTEEQNKEIVDEIIKFLNGGHKEVRSELETKMYEASEKLEFERAKELRDQIAHIDAIMEKQKMIMSDLVDRDVFGYAVDKGWMCVQVFFVRKGKLIERDVSMFPIYDEPEEGFLTFIGQFYENSSHFKPKEIVVPGSIDSELVERFLEVEATQPKRGKKKDLVELANKNAKIALEEKFYLIERDEERTIKAVDHLGKQLGIETPYRIEAFDNSNIQGTNPVSAMIAFIDGKPAKKEYRKYKIKTVQGPDDYESMREVVRRRYTRALKESLPLPDLIIIDGGKGHLAAVSDVLENELGLYIPMAGLVKDDKHKTSHLIIGDPPEPVMLERNSQEFYLLQRIQDEVHRFAITFHRQLHGKSVIQSALDDIPGIGDKRKKILLKHFGSLKKMKEASLAEFVEAGMPKNVAETIYTYLADKKTL</sequence>
<keyword evidence="3 7" id="KW-0228">DNA excision</keyword>
<dbReference type="Pfam" id="PF08459">
    <property type="entry name" value="UvrC_RNaseH_dom"/>
    <property type="match status" value="1"/>
</dbReference>
<dbReference type="Pfam" id="PF01541">
    <property type="entry name" value="GIY-YIG"/>
    <property type="match status" value="1"/>
</dbReference>
<dbReference type="PROSITE" id="PS50151">
    <property type="entry name" value="UVR"/>
    <property type="match status" value="1"/>
</dbReference>
<evidence type="ECO:0000256" key="2">
    <source>
        <dbReference type="ARBA" id="ARBA00022763"/>
    </source>
</evidence>
<dbReference type="NCBIfam" id="NF001824">
    <property type="entry name" value="PRK00558.1-5"/>
    <property type="match status" value="1"/>
</dbReference>
<keyword evidence="5 7" id="KW-0234">DNA repair</keyword>
<dbReference type="Proteomes" id="UP000223311">
    <property type="component" value="Unassembled WGS sequence"/>
</dbReference>
<comment type="subunit">
    <text evidence="7">Interacts with UvrB in an incision complex.</text>
</comment>
<dbReference type="CDD" id="cd10434">
    <property type="entry name" value="GIY-YIG_UvrC_Cho"/>
    <property type="match status" value="1"/>
</dbReference>
<dbReference type="GeneID" id="301199190"/>
<dbReference type="NCBIfam" id="TIGR00194">
    <property type="entry name" value="uvrC"/>
    <property type="match status" value="1"/>
</dbReference>
<dbReference type="GO" id="GO:0005737">
    <property type="term" value="C:cytoplasm"/>
    <property type="evidence" value="ECO:0007669"/>
    <property type="project" value="UniProtKB-SubCell"/>
</dbReference>
<dbReference type="InterPro" id="IPR050066">
    <property type="entry name" value="UvrABC_protein_C"/>
</dbReference>
<protein>
    <recommendedName>
        <fullName evidence="7">UvrABC system protein C</fullName>
        <shortName evidence="7">Protein UvrC</shortName>
    </recommendedName>
    <alternativeName>
        <fullName evidence="7">Excinuclease ABC subunit C</fullName>
    </alternativeName>
</protein>
<dbReference type="Gene3D" id="1.10.150.20">
    <property type="entry name" value="5' to 3' exonuclease, C-terminal subdomain"/>
    <property type="match status" value="1"/>
</dbReference>
<feature type="domain" description="UVR" evidence="8">
    <location>
        <begin position="196"/>
        <end position="231"/>
    </location>
</feature>
<accession>A0A0J7F1V9</accession>
<comment type="caution">
    <text evidence="11">The sequence shown here is derived from an EMBL/GenBank/DDBJ whole genome shotgun (WGS) entry which is preliminary data.</text>
</comment>
<dbReference type="GO" id="GO:0009380">
    <property type="term" value="C:excinuclease repair complex"/>
    <property type="evidence" value="ECO:0007669"/>
    <property type="project" value="InterPro"/>
</dbReference>
<dbReference type="Gene3D" id="3.30.420.340">
    <property type="entry name" value="UvrC, RNAse H endonuclease domain"/>
    <property type="match status" value="1"/>
</dbReference>
<dbReference type="PANTHER" id="PTHR30562">
    <property type="entry name" value="UVRC/OXIDOREDUCTASE"/>
    <property type="match status" value="1"/>
</dbReference>
<keyword evidence="4 7" id="KW-0267">Excision nuclease</keyword>
<evidence type="ECO:0000313" key="11">
    <source>
        <dbReference type="EMBL" id="PFZ32272.1"/>
    </source>
</evidence>
<feature type="domain" description="UvrC family homology region profile" evidence="10">
    <location>
        <begin position="247"/>
        <end position="466"/>
    </location>
</feature>
<dbReference type="SUPFAM" id="SSF47781">
    <property type="entry name" value="RuvA domain 2-like"/>
    <property type="match status" value="1"/>
</dbReference>
<dbReference type="FunFam" id="1.10.150.20:FF:000005">
    <property type="entry name" value="UvrABC system protein C"/>
    <property type="match status" value="1"/>
</dbReference>
<dbReference type="InterPro" id="IPR035901">
    <property type="entry name" value="GIY-YIG_endonuc_sf"/>
</dbReference>
<comment type="subcellular location">
    <subcellularLocation>
        <location evidence="7">Cytoplasm</location>
    </subcellularLocation>
</comment>
<feature type="domain" description="GIY-YIG" evidence="9">
    <location>
        <begin position="14"/>
        <end position="91"/>
    </location>
</feature>
<dbReference type="InterPro" id="IPR000305">
    <property type="entry name" value="GIY-YIG_endonuc"/>
</dbReference>
<dbReference type="GO" id="GO:0003677">
    <property type="term" value="F:DNA binding"/>
    <property type="evidence" value="ECO:0007669"/>
    <property type="project" value="UniProtKB-UniRule"/>
</dbReference>
<dbReference type="SUPFAM" id="SSF46600">
    <property type="entry name" value="C-terminal UvrC-binding domain of UvrB"/>
    <property type="match status" value="1"/>
</dbReference>
<dbReference type="Gene3D" id="3.40.1440.10">
    <property type="entry name" value="GIY-YIG endonuclease"/>
    <property type="match status" value="1"/>
</dbReference>
<evidence type="ECO:0000256" key="5">
    <source>
        <dbReference type="ARBA" id="ARBA00023204"/>
    </source>
</evidence>
<evidence type="ECO:0000256" key="6">
    <source>
        <dbReference type="ARBA" id="ARBA00023236"/>
    </source>
</evidence>
<dbReference type="HAMAP" id="MF_00203">
    <property type="entry name" value="UvrC"/>
    <property type="match status" value="1"/>
</dbReference>
<dbReference type="AlphaFoldDB" id="A0A0J7F1V9"/>
<comment type="function">
    <text evidence="7">The UvrABC repair system catalyzes the recognition and processing of DNA lesions. UvrC both incises the 5' and 3' sides of the lesion. The N-terminal half is responsible for the 3' incision and the C-terminal half is responsible for the 5' incision.</text>
</comment>
<dbReference type="Pfam" id="PF22920">
    <property type="entry name" value="UvrC_RNaseH"/>
    <property type="match status" value="1"/>
</dbReference>
<dbReference type="RefSeq" id="WP_048541266.1">
    <property type="nucleotide sequence ID" value="NZ_CABMIE010000009.1"/>
</dbReference>
<dbReference type="EMBL" id="NVGE01000009">
    <property type="protein sequence ID" value="PFZ32272.1"/>
    <property type="molecule type" value="Genomic_DNA"/>
</dbReference>
<dbReference type="GO" id="GO:0006289">
    <property type="term" value="P:nucleotide-excision repair"/>
    <property type="evidence" value="ECO:0007669"/>
    <property type="project" value="UniProtKB-UniRule"/>
</dbReference>
<evidence type="ECO:0000259" key="9">
    <source>
        <dbReference type="PROSITE" id="PS50164"/>
    </source>
</evidence>
<organism evidence="11 12">
    <name type="scientific">Bacillus wiedmannii</name>
    <dbReference type="NCBI Taxonomy" id="1890302"/>
    <lineage>
        <taxon>Bacteria</taxon>
        <taxon>Bacillati</taxon>
        <taxon>Bacillota</taxon>
        <taxon>Bacilli</taxon>
        <taxon>Bacillales</taxon>
        <taxon>Bacillaceae</taxon>
        <taxon>Bacillus</taxon>
        <taxon>Bacillus cereus group</taxon>
    </lineage>
</organism>
<evidence type="ECO:0000256" key="4">
    <source>
        <dbReference type="ARBA" id="ARBA00022881"/>
    </source>
</evidence>
<dbReference type="InterPro" id="IPR001162">
    <property type="entry name" value="UvrC_RNase_H_dom"/>
</dbReference>
<dbReference type="PROSITE" id="PS50165">
    <property type="entry name" value="UVRC"/>
    <property type="match status" value="1"/>
</dbReference>
<dbReference type="FunFam" id="4.10.860.10:FF:000002">
    <property type="entry name" value="UvrABC system protein C"/>
    <property type="match status" value="1"/>
</dbReference>
<comment type="similarity">
    <text evidence="7">Belongs to the UvrC family.</text>
</comment>
<dbReference type="SUPFAM" id="SSF82771">
    <property type="entry name" value="GIY-YIG endonuclease"/>
    <property type="match status" value="1"/>
</dbReference>
<dbReference type="SMART" id="SM00465">
    <property type="entry name" value="GIYc"/>
    <property type="match status" value="1"/>
</dbReference>
<keyword evidence="2 7" id="KW-0227">DNA damage</keyword>
<dbReference type="FunFam" id="3.30.420.340:FF:000002">
    <property type="entry name" value="UvrABC system protein C"/>
    <property type="match status" value="1"/>
</dbReference>
<name>A0A0J7F1V9_9BACI</name>
<evidence type="ECO:0000256" key="7">
    <source>
        <dbReference type="HAMAP-Rule" id="MF_00203"/>
    </source>
</evidence>
<dbReference type="GO" id="GO:0009432">
    <property type="term" value="P:SOS response"/>
    <property type="evidence" value="ECO:0007669"/>
    <property type="project" value="UniProtKB-UniRule"/>
</dbReference>
<dbReference type="InterPro" id="IPR036876">
    <property type="entry name" value="UVR_dom_sf"/>
</dbReference>
<dbReference type="InterPro" id="IPR038476">
    <property type="entry name" value="UvrC_RNase_H_dom_sf"/>
</dbReference>
<dbReference type="FunFam" id="3.40.1440.10:FF:000001">
    <property type="entry name" value="UvrABC system protein C"/>
    <property type="match status" value="1"/>
</dbReference>
<dbReference type="PROSITE" id="PS50164">
    <property type="entry name" value="GIY_YIG"/>
    <property type="match status" value="1"/>
</dbReference>
<dbReference type="PANTHER" id="PTHR30562:SF1">
    <property type="entry name" value="UVRABC SYSTEM PROTEIN C"/>
    <property type="match status" value="1"/>
</dbReference>
<evidence type="ECO:0000313" key="12">
    <source>
        <dbReference type="Proteomes" id="UP000223311"/>
    </source>
</evidence>
<accession>A0A2C5NPL4</accession>
<dbReference type="Pfam" id="PF02151">
    <property type="entry name" value="UVR"/>
    <property type="match status" value="1"/>
</dbReference>
<dbReference type="InterPro" id="IPR001943">
    <property type="entry name" value="UVR_dom"/>
</dbReference>